<dbReference type="Proteomes" id="UP000001542">
    <property type="component" value="Unassembled WGS sequence"/>
</dbReference>
<evidence type="ECO:0000256" key="5">
    <source>
        <dbReference type="ARBA" id="ARBA00022777"/>
    </source>
</evidence>
<keyword evidence="6 7" id="KW-0067">ATP-binding</keyword>
<dbReference type="CDD" id="cd07829">
    <property type="entry name" value="STKc_CDK_like"/>
    <property type="match status" value="1"/>
</dbReference>
<evidence type="ECO:0000313" key="11">
    <source>
        <dbReference type="EMBL" id="EAY00878.1"/>
    </source>
</evidence>
<dbReference type="Gene3D" id="3.30.200.20">
    <property type="entry name" value="Phosphorylase Kinase, domain 1"/>
    <property type="match status" value="1"/>
</dbReference>
<dbReference type="PANTHER" id="PTHR24056">
    <property type="entry name" value="CELL DIVISION PROTEIN KINASE"/>
    <property type="match status" value="1"/>
</dbReference>
<keyword evidence="12" id="KW-1185">Reference proteome</keyword>
<dbReference type="Pfam" id="PF00069">
    <property type="entry name" value="Pkinase"/>
    <property type="match status" value="1"/>
</dbReference>
<dbReference type="GO" id="GO:0005524">
    <property type="term" value="F:ATP binding"/>
    <property type="evidence" value="ECO:0007669"/>
    <property type="project" value="UniProtKB-UniRule"/>
</dbReference>
<keyword evidence="5 11" id="KW-0418">Kinase</keyword>
<dbReference type="SMART" id="SM00220">
    <property type="entry name" value="S_TKc"/>
    <property type="match status" value="1"/>
</dbReference>
<dbReference type="PROSITE" id="PS00108">
    <property type="entry name" value="PROTEIN_KINASE_ST"/>
    <property type="match status" value="1"/>
</dbReference>
<evidence type="ECO:0000256" key="8">
    <source>
        <dbReference type="RuleBase" id="RU000304"/>
    </source>
</evidence>
<dbReference type="InterPro" id="IPR017441">
    <property type="entry name" value="Protein_kinase_ATP_BS"/>
</dbReference>
<evidence type="ECO:0000313" key="12">
    <source>
        <dbReference type="Proteomes" id="UP000001542"/>
    </source>
</evidence>
<evidence type="ECO:0000256" key="2">
    <source>
        <dbReference type="ARBA" id="ARBA00022527"/>
    </source>
</evidence>
<reference evidence="11" key="2">
    <citation type="journal article" date="2007" name="Science">
        <title>Draft genome sequence of the sexually transmitted pathogen Trichomonas vaginalis.</title>
        <authorList>
            <person name="Carlton J.M."/>
            <person name="Hirt R.P."/>
            <person name="Silva J.C."/>
            <person name="Delcher A.L."/>
            <person name="Schatz M."/>
            <person name="Zhao Q."/>
            <person name="Wortman J.R."/>
            <person name="Bidwell S.L."/>
            <person name="Alsmark U.C.M."/>
            <person name="Besteiro S."/>
            <person name="Sicheritz-Ponten T."/>
            <person name="Noel C.J."/>
            <person name="Dacks J.B."/>
            <person name="Foster P.G."/>
            <person name="Simillion C."/>
            <person name="Van de Peer Y."/>
            <person name="Miranda-Saavedra D."/>
            <person name="Barton G.J."/>
            <person name="Westrop G.D."/>
            <person name="Mueller S."/>
            <person name="Dessi D."/>
            <person name="Fiori P.L."/>
            <person name="Ren Q."/>
            <person name="Paulsen I."/>
            <person name="Zhang H."/>
            <person name="Bastida-Corcuera F.D."/>
            <person name="Simoes-Barbosa A."/>
            <person name="Brown M.T."/>
            <person name="Hayes R.D."/>
            <person name="Mukherjee M."/>
            <person name="Okumura C.Y."/>
            <person name="Schneider R."/>
            <person name="Smith A.J."/>
            <person name="Vanacova S."/>
            <person name="Villalvazo M."/>
            <person name="Haas B.J."/>
            <person name="Pertea M."/>
            <person name="Feldblyum T.V."/>
            <person name="Utterback T.R."/>
            <person name="Shu C.L."/>
            <person name="Osoegawa K."/>
            <person name="de Jong P.J."/>
            <person name="Hrdy I."/>
            <person name="Horvathova L."/>
            <person name="Zubacova Z."/>
            <person name="Dolezal P."/>
            <person name="Malik S.B."/>
            <person name="Logsdon J.M. Jr."/>
            <person name="Henze K."/>
            <person name="Gupta A."/>
            <person name="Wang C.C."/>
            <person name="Dunne R.L."/>
            <person name="Upcroft J.A."/>
            <person name="Upcroft P."/>
            <person name="White O."/>
            <person name="Salzberg S.L."/>
            <person name="Tang P."/>
            <person name="Chiu C.-H."/>
            <person name="Lee Y.-S."/>
            <person name="Embley T.M."/>
            <person name="Coombs G.H."/>
            <person name="Mottram J.C."/>
            <person name="Tachezy J."/>
            <person name="Fraser-Liggett C.M."/>
            <person name="Johnson P.J."/>
        </authorList>
    </citation>
    <scope>NUCLEOTIDE SEQUENCE [LARGE SCALE GENOMIC DNA]</scope>
    <source>
        <strain evidence="11">G3</strain>
    </source>
</reference>
<feature type="region of interest" description="Disordered" evidence="9">
    <location>
        <begin position="331"/>
        <end position="353"/>
    </location>
</feature>
<dbReference type="OMA" id="QVKYYME"/>
<proteinExistence type="inferred from homology"/>
<dbReference type="STRING" id="5722.A2F2H8"/>
<evidence type="ECO:0000256" key="1">
    <source>
        <dbReference type="ARBA" id="ARBA00006485"/>
    </source>
</evidence>
<dbReference type="GO" id="GO:0000307">
    <property type="term" value="C:cyclin-dependent protein kinase holoenzyme complex"/>
    <property type="evidence" value="ECO:0000318"/>
    <property type="project" value="GO_Central"/>
</dbReference>
<comment type="similarity">
    <text evidence="1">Belongs to the protein kinase superfamily. CMGC Ser/Thr protein kinase family. CDC2/CDKX subfamily.</text>
</comment>
<dbReference type="InParanoid" id="A2F2H8"/>
<dbReference type="SMR" id="A2F2H8"/>
<evidence type="ECO:0000256" key="9">
    <source>
        <dbReference type="SAM" id="MobiDB-lite"/>
    </source>
</evidence>
<dbReference type="GO" id="GO:0008353">
    <property type="term" value="F:RNA polymerase II CTD heptapeptide repeat kinase activity"/>
    <property type="evidence" value="ECO:0000318"/>
    <property type="project" value="GO_Central"/>
</dbReference>
<keyword evidence="3" id="KW-0808">Transferase</keyword>
<name>A2F2H8_TRIV3</name>
<dbReference type="PANTHER" id="PTHR24056:SF546">
    <property type="entry name" value="CYCLIN-DEPENDENT KINASE 12"/>
    <property type="match status" value="1"/>
</dbReference>
<dbReference type="GO" id="GO:0032968">
    <property type="term" value="P:positive regulation of transcription elongation by RNA polymerase II"/>
    <property type="evidence" value="ECO:0000318"/>
    <property type="project" value="GO_Central"/>
</dbReference>
<dbReference type="InterPro" id="IPR050108">
    <property type="entry name" value="CDK"/>
</dbReference>
<dbReference type="PROSITE" id="PS50011">
    <property type="entry name" value="PROTEIN_KINASE_DOM"/>
    <property type="match status" value="1"/>
</dbReference>
<gene>
    <name evidence="11" type="ORF">TVAG_265810</name>
</gene>
<dbReference type="KEGG" id="tva:4758701"/>
<dbReference type="FunFam" id="3.30.200.20:FF:000970">
    <property type="entry name" value="CMGC family protein kinase"/>
    <property type="match status" value="1"/>
</dbReference>
<organism evidence="11 12">
    <name type="scientific">Trichomonas vaginalis (strain ATCC PRA-98 / G3)</name>
    <dbReference type="NCBI Taxonomy" id="412133"/>
    <lineage>
        <taxon>Eukaryota</taxon>
        <taxon>Metamonada</taxon>
        <taxon>Parabasalia</taxon>
        <taxon>Trichomonadida</taxon>
        <taxon>Trichomonadidae</taxon>
        <taxon>Trichomonas</taxon>
    </lineage>
</organism>
<dbReference type="RefSeq" id="XP_001313807.1">
    <property type="nucleotide sequence ID" value="XM_001313806.1"/>
</dbReference>
<dbReference type="FunFam" id="1.10.510.10:FF:001739">
    <property type="entry name" value="CMGC family protein kinase"/>
    <property type="match status" value="1"/>
</dbReference>
<dbReference type="AlphaFoldDB" id="A2F2H8"/>
<evidence type="ECO:0000256" key="6">
    <source>
        <dbReference type="ARBA" id="ARBA00022840"/>
    </source>
</evidence>
<evidence type="ECO:0000256" key="3">
    <source>
        <dbReference type="ARBA" id="ARBA00022679"/>
    </source>
</evidence>
<dbReference type="InterPro" id="IPR000719">
    <property type="entry name" value="Prot_kinase_dom"/>
</dbReference>
<feature type="domain" description="Protein kinase" evidence="10">
    <location>
        <begin position="18"/>
        <end position="305"/>
    </location>
</feature>
<dbReference type="InterPro" id="IPR008271">
    <property type="entry name" value="Ser/Thr_kinase_AS"/>
</dbReference>
<dbReference type="EMBL" id="DS113586">
    <property type="protein sequence ID" value="EAY00878.1"/>
    <property type="molecule type" value="Genomic_DNA"/>
</dbReference>
<keyword evidence="2 8" id="KW-0723">Serine/threonine-protein kinase</keyword>
<evidence type="ECO:0000256" key="4">
    <source>
        <dbReference type="ARBA" id="ARBA00022741"/>
    </source>
</evidence>
<accession>A2F2H8</accession>
<dbReference type="InterPro" id="IPR011009">
    <property type="entry name" value="Kinase-like_dom_sf"/>
</dbReference>
<dbReference type="SUPFAM" id="SSF56112">
    <property type="entry name" value="Protein kinase-like (PK-like)"/>
    <property type="match status" value="1"/>
</dbReference>
<sequence>MNFNESHVELVNSITDHFKVIENIGDGTYGSVQKCKDERTNEIVALKKIKIINQNDGFPQNTIREVKLLKQLRHDNIVLLKSVVHSKSDQSIYLVFEYCYYDLDALIHMQDIPEATIKTIMRQLITVLCYLAVKNVVHRDLKPANMFITKNNILKLGDFGLARELTNKGRYSDSVITLWYRPPELFLGCHEYGPEVDIWSAACILYEMIAKQPLFAARENISQIHEIFKICGTPDDDDWPEWKQYDSNKAMLFTSAAKLPNRLKEHLKKHLPPEQHDIIDLLLKMLRMNPKKRISAETAMNHPYFKKAGFEVDPRTLPELTLPEMHQLKIKEAKEQKRHHQSPQKPHFEPLQY</sequence>
<protein>
    <submittedName>
        <fullName evidence="11">CMGC family protein kinase</fullName>
    </submittedName>
</protein>
<dbReference type="eggNOG" id="KOG0600">
    <property type="taxonomic scope" value="Eukaryota"/>
</dbReference>
<reference evidence="11" key="1">
    <citation type="submission" date="2006-10" db="EMBL/GenBank/DDBJ databases">
        <authorList>
            <person name="Amadeo P."/>
            <person name="Zhao Q."/>
            <person name="Wortman J."/>
            <person name="Fraser-Liggett C."/>
            <person name="Carlton J."/>
        </authorList>
    </citation>
    <scope>NUCLEOTIDE SEQUENCE</scope>
    <source>
        <strain evidence="11">G3</strain>
    </source>
</reference>
<evidence type="ECO:0000256" key="7">
    <source>
        <dbReference type="PROSITE-ProRule" id="PRU10141"/>
    </source>
</evidence>
<dbReference type="PROSITE" id="PS00107">
    <property type="entry name" value="PROTEIN_KINASE_ATP"/>
    <property type="match status" value="1"/>
</dbReference>
<evidence type="ECO:0000259" key="10">
    <source>
        <dbReference type="PROSITE" id="PS50011"/>
    </source>
</evidence>
<dbReference type="VEuPathDB" id="TrichDB:TVAG_265810"/>
<dbReference type="VEuPathDB" id="TrichDB:TVAGG3_0980410"/>
<keyword evidence="4 7" id="KW-0547">Nucleotide-binding</keyword>
<dbReference type="GO" id="GO:0005634">
    <property type="term" value="C:nucleus"/>
    <property type="evidence" value="ECO:0000318"/>
    <property type="project" value="GO_Central"/>
</dbReference>
<dbReference type="Gene3D" id="1.10.510.10">
    <property type="entry name" value="Transferase(Phosphotransferase) domain 1"/>
    <property type="match status" value="1"/>
</dbReference>
<feature type="binding site" evidence="7">
    <location>
        <position position="47"/>
    </location>
    <ligand>
        <name>ATP</name>
        <dbReference type="ChEBI" id="CHEBI:30616"/>
    </ligand>
</feature>
<dbReference type="OrthoDB" id="28397at2759"/>